<sequence>MDEKTIEELHTLAEENGIDPEALLAIANADGLPENLQDAIAAVLGDVATFGHALNKLDK</sequence>
<gene>
    <name evidence="1" type="ORF">SYK_19890</name>
</gene>
<protein>
    <submittedName>
        <fullName evidence="1">Uncharacterized protein</fullName>
    </submittedName>
</protein>
<name>A0ABN6S340_9BACT</name>
<dbReference type="RefSeq" id="WP_281760147.1">
    <property type="nucleotide sequence ID" value="NZ_AP026709.1"/>
</dbReference>
<keyword evidence="2" id="KW-1185">Reference proteome</keyword>
<evidence type="ECO:0000313" key="2">
    <source>
        <dbReference type="Proteomes" id="UP001317742"/>
    </source>
</evidence>
<evidence type="ECO:0000313" key="1">
    <source>
        <dbReference type="EMBL" id="BDQ37629.1"/>
    </source>
</evidence>
<accession>A0ABN6S340</accession>
<organism evidence="1 2">
    <name type="scientific">Pseudodesulfovibrio nedwellii</name>
    <dbReference type="NCBI Taxonomy" id="2973072"/>
    <lineage>
        <taxon>Bacteria</taxon>
        <taxon>Pseudomonadati</taxon>
        <taxon>Thermodesulfobacteriota</taxon>
        <taxon>Desulfovibrionia</taxon>
        <taxon>Desulfovibrionales</taxon>
        <taxon>Desulfovibrionaceae</taxon>
    </lineage>
</organism>
<reference evidence="1 2" key="1">
    <citation type="submission" date="2022-08" db="EMBL/GenBank/DDBJ databases">
        <title>Genome Sequence of the sulphate-reducing bacterium, Pseudodesulfovibrio sp. SYK.</title>
        <authorList>
            <person name="Kondo R."/>
            <person name="Kataoka T."/>
        </authorList>
    </citation>
    <scope>NUCLEOTIDE SEQUENCE [LARGE SCALE GENOMIC DNA]</scope>
    <source>
        <strain evidence="1 2">SYK</strain>
    </source>
</reference>
<proteinExistence type="predicted"/>
<dbReference type="Proteomes" id="UP001317742">
    <property type="component" value="Chromosome"/>
</dbReference>
<dbReference type="EMBL" id="AP026709">
    <property type="protein sequence ID" value="BDQ37629.1"/>
    <property type="molecule type" value="Genomic_DNA"/>
</dbReference>